<gene>
    <name evidence="7" type="ORF">ACFFHW_15590</name>
</gene>
<evidence type="ECO:0000256" key="2">
    <source>
        <dbReference type="ARBA" id="ARBA00010740"/>
    </source>
</evidence>
<dbReference type="InterPro" id="IPR003772">
    <property type="entry name" value="YceD"/>
</dbReference>
<evidence type="ECO:0000256" key="5">
    <source>
        <dbReference type="ARBA" id="ARBA00031841"/>
    </source>
</evidence>
<organism evidence="7 8">
    <name type="scientific">Kushneria aurantia</name>
    <dbReference type="NCBI Taxonomy" id="504092"/>
    <lineage>
        <taxon>Bacteria</taxon>
        <taxon>Pseudomonadati</taxon>
        <taxon>Pseudomonadota</taxon>
        <taxon>Gammaproteobacteria</taxon>
        <taxon>Oceanospirillales</taxon>
        <taxon>Halomonadaceae</taxon>
        <taxon>Kushneria</taxon>
    </lineage>
</organism>
<evidence type="ECO:0000256" key="6">
    <source>
        <dbReference type="SAM" id="MobiDB-lite"/>
    </source>
</evidence>
<dbReference type="PANTHER" id="PTHR38099:SF1">
    <property type="entry name" value="LARGE RIBOSOMAL RNA SUBUNIT ACCUMULATION PROTEIN YCED"/>
    <property type="match status" value="1"/>
</dbReference>
<reference evidence="7 8" key="1">
    <citation type="submission" date="2024-09" db="EMBL/GenBank/DDBJ databases">
        <authorList>
            <person name="Sun Q."/>
            <person name="Mori K."/>
        </authorList>
    </citation>
    <scope>NUCLEOTIDE SEQUENCE [LARGE SCALE GENOMIC DNA]</scope>
    <source>
        <strain evidence="7 8">CCM 7415</strain>
    </source>
</reference>
<comment type="function">
    <text evidence="1">Plays a role in synthesis, processing and/or stability of 23S rRNA.</text>
</comment>
<dbReference type="InterPro" id="IPR039255">
    <property type="entry name" value="YceD_bac"/>
</dbReference>
<comment type="similarity">
    <text evidence="2">Belongs to the DUF177 domain family.</text>
</comment>
<evidence type="ECO:0000313" key="7">
    <source>
        <dbReference type="EMBL" id="MFC0269392.1"/>
    </source>
</evidence>
<sequence>MTPLPRTVEPWRLAAAGERLEGCVLLSGLPRIVEAIGQQDAACRVVLNFDIDQQRQHYIEGRLDVDVQLPCQRCLQPMPVSLESEFLLGMVTGDERAAALPGRYEPVMVDDEQLDLLPMIEDELLLTLPQVVYHDEEDCAVSRAALSSGEEGEPAPARADNPFSVLRSLKNH</sequence>
<dbReference type="EMBL" id="JBHLVX010000058">
    <property type="protein sequence ID" value="MFC0269392.1"/>
    <property type="molecule type" value="Genomic_DNA"/>
</dbReference>
<keyword evidence="8" id="KW-1185">Reference proteome</keyword>
<dbReference type="PANTHER" id="PTHR38099">
    <property type="entry name" value="LARGE RIBOSOMAL RNA SUBUNIT ACCUMULATION PROTEIN YCED"/>
    <property type="match status" value="1"/>
</dbReference>
<dbReference type="Proteomes" id="UP001589814">
    <property type="component" value="Unassembled WGS sequence"/>
</dbReference>
<dbReference type="RefSeq" id="WP_019951634.1">
    <property type="nucleotide sequence ID" value="NZ_JBHLVX010000058.1"/>
</dbReference>
<evidence type="ECO:0000256" key="4">
    <source>
        <dbReference type="ARBA" id="ARBA00022517"/>
    </source>
</evidence>
<accession>A0ABV6G6V1</accession>
<evidence type="ECO:0000313" key="8">
    <source>
        <dbReference type="Proteomes" id="UP001589814"/>
    </source>
</evidence>
<keyword evidence="4" id="KW-0690">Ribosome biogenesis</keyword>
<feature type="region of interest" description="Disordered" evidence="6">
    <location>
        <begin position="144"/>
        <end position="163"/>
    </location>
</feature>
<evidence type="ECO:0000256" key="3">
    <source>
        <dbReference type="ARBA" id="ARBA00015716"/>
    </source>
</evidence>
<name>A0ABV6G6V1_9GAMM</name>
<protein>
    <recommendedName>
        <fullName evidence="3">Large ribosomal RNA subunit accumulation protein YceD</fullName>
    </recommendedName>
    <alternativeName>
        <fullName evidence="5">23S rRNA accumulation protein YceD</fullName>
    </alternativeName>
</protein>
<comment type="caution">
    <text evidence="7">The sequence shown here is derived from an EMBL/GenBank/DDBJ whole genome shotgun (WGS) entry which is preliminary data.</text>
</comment>
<evidence type="ECO:0000256" key="1">
    <source>
        <dbReference type="ARBA" id="ARBA00002868"/>
    </source>
</evidence>
<proteinExistence type="inferred from homology"/>
<dbReference type="Pfam" id="PF02620">
    <property type="entry name" value="YceD"/>
    <property type="match status" value="1"/>
</dbReference>